<dbReference type="RefSeq" id="XP_067803636.1">
    <property type="nucleotide sequence ID" value="XM_067947072.1"/>
</dbReference>
<evidence type="ECO:0000256" key="2">
    <source>
        <dbReference type="SAM" id="SignalP"/>
    </source>
</evidence>
<evidence type="ECO:0000256" key="1">
    <source>
        <dbReference type="SAM" id="MobiDB-lite"/>
    </source>
</evidence>
<dbReference type="KEGG" id="bdw:94336341"/>
<keyword evidence="5" id="KW-1185">Reference proteome</keyword>
<evidence type="ECO:0000313" key="3">
    <source>
        <dbReference type="EMBL" id="KAK2194996.1"/>
    </source>
</evidence>
<dbReference type="Proteomes" id="UP001214638">
    <property type="component" value="Unassembled WGS sequence"/>
</dbReference>
<keyword evidence="2" id="KW-0732">Signal</keyword>
<accession>A0AAD9UPE5</accession>
<protein>
    <submittedName>
        <fullName evidence="4">Uncharacterized protein</fullName>
    </submittedName>
</protein>
<proteinExistence type="predicted"/>
<comment type="caution">
    <text evidence="4">The sequence shown here is derived from an EMBL/GenBank/DDBJ whole genome shotgun (WGS) entry which is preliminary data.</text>
</comment>
<feature type="chain" id="PRO_5042442594" evidence="2">
    <location>
        <begin position="25"/>
        <end position="197"/>
    </location>
</feature>
<gene>
    <name evidence="4" type="ORF">BdWA1_002043</name>
    <name evidence="3" type="ORF">BdWA1_003524</name>
</gene>
<evidence type="ECO:0000313" key="5">
    <source>
        <dbReference type="Proteomes" id="UP001214638"/>
    </source>
</evidence>
<name>A0AAD9UPE5_9APIC</name>
<dbReference type="GeneID" id="94336341"/>
<evidence type="ECO:0000313" key="4">
    <source>
        <dbReference type="EMBL" id="KAK2196794.1"/>
    </source>
</evidence>
<dbReference type="EMBL" id="JALLKP010000002">
    <property type="protein sequence ID" value="KAK2196794.1"/>
    <property type="molecule type" value="Genomic_DNA"/>
</dbReference>
<feature type="region of interest" description="Disordered" evidence="1">
    <location>
        <begin position="33"/>
        <end position="53"/>
    </location>
</feature>
<feature type="signal peptide" evidence="2">
    <location>
        <begin position="1"/>
        <end position="24"/>
    </location>
</feature>
<organism evidence="4 5">
    <name type="scientific">Babesia duncani</name>
    <dbReference type="NCBI Taxonomy" id="323732"/>
    <lineage>
        <taxon>Eukaryota</taxon>
        <taxon>Sar</taxon>
        <taxon>Alveolata</taxon>
        <taxon>Apicomplexa</taxon>
        <taxon>Aconoidasida</taxon>
        <taxon>Piroplasmida</taxon>
        <taxon>Babesiidae</taxon>
        <taxon>Babesia</taxon>
    </lineage>
</organism>
<sequence>MTTLKGMVYPIGLFLVLLFDQSCAYGTRQSSLHAVRHRSNAPPKEPVPSKTHEATISAVPDNASSIAQQPPAPTPAPAVAPELEHVPPAPSESINVILSPTASRVSEEVSSLLHQMERGLQELRGVLSSASKLEQLLSPEDKNATFTLEGEDYSISLLLSGLEKLVADGEKQERLLIKGTSEILSKLVAPNPNKSAT</sequence>
<dbReference type="AlphaFoldDB" id="A0AAD9UPE5"/>
<dbReference type="EMBL" id="JALLKP010000016">
    <property type="protein sequence ID" value="KAK2194996.1"/>
    <property type="molecule type" value="Genomic_DNA"/>
</dbReference>
<reference evidence="4" key="1">
    <citation type="journal article" date="2023" name="Nat. Microbiol.">
        <title>Babesia duncani multi-omics identifies virulence factors and drug targets.</title>
        <authorList>
            <person name="Singh P."/>
            <person name="Lonardi S."/>
            <person name="Liang Q."/>
            <person name="Vydyam P."/>
            <person name="Khabirova E."/>
            <person name="Fang T."/>
            <person name="Gihaz S."/>
            <person name="Thekkiniath J."/>
            <person name="Munshi M."/>
            <person name="Abel S."/>
            <person name="Ciampossin L."/>
            <person name="Batugedara G."/>
            <person name="Gupta M."/>
            <person name="Lu X.M."/>
            <person name="Lenz T."/>
            <person name="Chakravarty S."/>
            <person name="Cornillot E."/>
            <person name="Hu Y."/>
            <person name="Ma W."/>
            <person name="Gonzalez L.M."/>
            <person name="Sanchez S."/>
            <person name="Estrada K."/>
            <person name="Sanchez-Flores A."/>
            <person name="Montero E."/>
            <person name="Harb O.S."/>
            <person name="Le Roch K.G."/>
            <person name="Mamoun C.B."/>
        </authorList>
    </citation>
    <scope>NUCLEOTIDE SEQUENCE</scope>
    <source>
        <strain evidence="4">WA1</strain>
    </source>
</reference>